<dbReference type="RefSeq" id="WP_023495632.1">
    <property type="nucleotide sequence ID" value="NZ_AYLO01000105.1"/>
</dbReference>
<dbReference type="OrthoDB" id="281274at2"/>
<proteinExistence type="predicted"/>
<dbReference type="eggNOG" id="COG2941">
    <property type="taxonomic scope" value="Bacteria"/>
</dbReference>
<dbReference type="Proteomes" id="UP000017842">
    <property type="component" value="Unassembled WGS sequence"/>
</dbReference>
<keyword evidence="2" id="KW-1185">Reference proteome</keyword>
<dbReference type="InterPro" id="IPR009078">
    <property type="entry name" value="Ferritin-like_SF"/>
</dbReference>
<dbReference type="EMBL" id="AYLO01000105">
    <property type="protein sequence ID" value="ESS71291.1"/>
    <property type="molecule type" value="Genomic_DNA"/>
</dbReference>
<dbReference type="PATRIC" id="fig|1116472.3.peg.2957"/>
<sequence length="147" mass="16273">MQNTTTIEKLLEDELSATETYQKALEELDFPGGQFMRNSITPMLGDHKAAVSMLQEQIVKLGGSPHKSSGTWGNWPKLVLENAELLGKRSALKVLLAGEKTGEAYYSEALKDSTLPTDIRSLIENKLLPNQQLHIRSLDRVLEAIPA</sequence>
<accession>V5DV59</accession>
<evidence type="ECO:0000313" key="1">
    <source>
        <dbReference type="EMBL" id="ESS71291.1"/>
    </source>
</evidence>
<reference evidence="1 2" key="1">
    <citation type="journal article" date="2013" name="Genome Announc.">
        <title>Draft Genome Sequence of the Methanotrophic Gammaproteobacterium Methyloglobulus morosus DSM 22980 Strain KoM1.</title>
        <authorList>
            <person name="Poehlein A."/>
            <person name="Deutzmann J.S."/>
            <person name="Daniel R."/>
            <person name="Simeonova D.D."/>
        </authorList>
    </citation>
    <scope>NUCLEOTIDE SEQUENCE [LARGE SCALE GENOMIC DNA]</scope>
    <source>
        <strain evidence="1 2">KoM1</strain>
    </source>
</reference>
<comment type="caution">
    <text evidence="1">The sequence shown here is derived from an EMBL/GenBank/DDBJ whole genome shotgun (WGS) entry which is preliminary data.</text>
</comment>
<dbReference type="STRING" id="1116472.MGMO_111c00110"/>
<evidence type="ECO:0008006" key="3">
    <source>
        <dbReference type="Google" id="ProtNLM"/>
    </source>
</evidence>
<protein>
    <recommendedName>
        <fullName evidence="3">DUF2383 domain-containing protein</fullName>
    </recommendedName>
</protein>
<dbReference type="AlphaFoldDB" id="V5DV59"/>
<dbReference type="InterPro" id="IPR012347">
    <property type="entry name" value="Ferritin-like"/>
</dbReference>
<evidence type="ECO:0000313" key="2">
    <source>
        <dbReference type="Proteomes" id="UP000017842"/>
    </source>
</evidence>
<gene>
    <name evidence="1" type="ORF">MGMO_111c00110</name>
</gene>
<dbReference type="SUPFAM" id="SSF47240">
    <property type="entry name" value="Ferritin-like"/>
    <property type="match status" value="1"/>
</dbReference>
<dbReference type="Gene3D" id="1.20.1260.10">
    <property type="match status" value="1"/>
</dbReference>
<organism evidence="1 2">
    <name type="scientific">Methyloglobulus morosus KoM1</name>
    <dbReference type="NCBI Taxonomy" id="1116472"/>
    <lineage>
        <taxon>Bacteria</taxon>
        <taxon>Pseudomonadati</taxon>
        <taxon>Pseudomonadota</taxon>
        <taxon>Gammaproteobacteria</taxon>
        <taxon>Methylococcales</taxon>
        <taxon>Methylococcaceae</taxon>
        <taxon>Methyloglobulus</taxon>
    </lineage>
</organism>
<name>V5DV59_9GAMM</name>